<keyword evidence="2" id="KW-1185">Reference proteome</keyword>
<name>L0L092_METHD</name>
<dbReference type="AlphaFoldDB" id="L0L092"/>
<reference evidence="2" key="1">
    <citation type="submission" date="2012-02" db="EMBL/GenBank/DDBJ databases">
        <title>Complete sequence of chromosome of Methanomethylovorans hollandica DSM 15978.</title>
        <authorList>
            <person name="Lucas S."/>
            <person name="Copeland A."/>
            <person name="Lapidus A."/>
            <person name="Glavina del Rio T."/>
            <person name="Dalin E."/>
            <person name="Tice H."/>
            <person name="Bruce D."/>
            <person name="Goodwin L."/>
            <person name="Pitluck S."/>
            <person name="Peters L."/>
            <person name="Mikhailova N."/>
            <person name="Held B."/>
            <person name="Kyrpides N."/>
            <person name="Mavromatis K."/>
            <person name="Ivanova N."/>
            <person name="Brettin T."/>
            <person name="Detter J.C."/>
            <person name="Han C."/>
            <person name="Larimer F."/>
            <person name="Land M."/>
            <person name="Hauser L."/>
            <person name="Markowitz V."/>
            <person name="Cheng J.-F."/>
            <person name="Hugenholtz P."/>
            <person name="Woyke T."/>
            <person name="Wu D."/>
            <person name="Spring S."/>
            <person name="Schroeder M."/>
            <person name="Brambilla E."/>
            <person name="Klenk H.-P."/>
            <person name="Eisen J.A."/>
        </authorList>
    </citation>
    <scope>NUCLEOTIDE SEQUENCE [LARGE SCALE GENOMIC DNA]</scope>
    <source>
        <strain evidence="2">DSM 15978 / NBRC 107637 / DMS1</strain>
    </source>
</reference>
<dbReference type="HOGENOM" id="CLU_214690_0_0_2"/>
<evidence type="ECO:0000313" key="1">
    <source>
        <dbReference type="EMBL" id="AGB50335.1"/>
    </source>
</evidence>
<sequence>MNTKTQEKSRKNDSCRSSTDCYTVVGGVIKGRLDPEDMDLYRFMVGGLQAK</sequence>
<dbReference type="OrthoDB" id="142327at2157"/>
<accession>L0L092</accession>
<organism evidence="1 2">
    <name type="scientific">Methanomethylovorans hollandica (strain DSM 15978 / NBRC 107637 / DMS1)</name>
    <dbReference type="NCBI Taxonomy" id="867904"/>
    <lineage>
        <taxon>Archaea</taxon>
        <taxon>Methanobacteriati</taxon>
        <taxon>Methanobacteriota</taxon>
        <taxon>Stenosarchaea group</taxon>
        <taxon>Methanomicrobia</taxon>
        <taxon>Methanosarcinales</taxon>
        <taxon>Methanosarcinaceae</taxon>
        <taxon>Methanomethylovorans</taxon>
    </lineage>
</organism>
<gene>
    <name evidence="1" type="ordered locus">Metho_2172</name>
</gene>
<dbReference type="KEGG" id="mhz:Metho_2172"/>
<dbReference type="EMBL" id="CP003362">
    <property type="protein sequence ID" value="AGB50335.1"/>
    <property type="molecule type" value="Genomic_DNA"/>
</dbReference>
<dbReference type="GeneID" id="43009741"/>
<protein>
    <submittedName>
        <fullName evidence="1">Uncharacterized protein</fullName>
    </submittedName>
</protein>
<dbReference type="Proteomes" id="UP000010866">
    <property type="component" value="Chromosome"/>
</dbReference>
<dbReference type="RefSeq" id="WP_015325500.1">
    <property type="nucleotide sequence ID" value="NC_019977.1"/>
</dbReference>
<proteinExistence type="predicted"/>
<evidence type="ECO:0000313" key="2">
    <source>
        <dbReference type="Proteomes" id="UP000010866"/>
    </source>
</evidence>
<dbReference type="STRING" id="867904.Metho_2172"/>